<feature type="signal peptide" evidence="2">
    <location>
        <begin position="1"/>
        <end position="30"/>
    </location>
</feature>
<proteinExistence type="inferred from homology"/>
<dbReference type="GO" id="GO:0009306">
    <property type="term" value="P:protein secretion"/>
    <property type="evidence" value="ECO:0007669"/>
    <property type="project" value="InterPro"/>
</dbReference>
<gene>
    <name evidence="5" type="ORF">G4223_11530</name>
</gene>
<evidence type="ECO:0000259" key="4">
    <source>
        <dbReference type="Pfam" id="PF13629"/>
    </source>
</evidence>
<dbReference type="InterPro" id="IPR050810">
    <property type="entry name" value="Bact_Secretion_Sys_Channel"/>
</dbReference>
<feature type="chain" id="PRO_5028949586" evidence="2">
    <location>
        <begin position="31"/>
        <end position="457"/>
    </location>
</feature>
<feature type="domain" description="Pilus formation protein N-terminal" evidence="4">
    <location>
        <begin position="35"/>
        <end position="103"/>
    </location>
</feature>
<dbReference type="GO" id="GO:0015627">
    <property type="term" value="C:type II protein secretion system complex"/>
    <property type="evidence" value="ECO:0007669"/>
    <property type="project" value="TreeGrafter"/>
</dbReference>
<evidence type="ECO:0000313" key="6">
    <source>
        <dbReference type="Proteomes" id="UP000480684"/>
    </source>
</evidence>
<evidence type="ECO:0000256" key="1">
    <source>
        <dbReference type="RuleBase" id="RU004003"/>
    </source>
</evidence>
<dbReference type="Pfam" id="PF13629">
    <property type="entry name" value="T2SS-T3SS_pil_N"/>
    <property type="match status" value="1"/>
</dbReference>
<feature type="domain" description="Type II/III secretion system secretin-like" evidence="3">
    <location>
        <begin position="247"/>
        <end position="408"/>
    </location>
</feature>
<dbReference type="InterPro" id="IPR001775">
    <property type="entry name" value="GspD/PilQ"/>
</dbReference>
<reference evidence="5 6" key="1">
    <citation type="submission" date="2020-02" db="EMBL/GenBank/DDBJ databases">
        <authorList>
            <person name="Dziuba M."/>
            <person name="Kuznetsov B."/>
            <person name="Mardanov A."/>
            <person name="Ravin N."/>
            <person name="Grouzdev D."/>
        </authorList>
    </citation>
    <scope>NUCLEOTIDE SEQUENCE [LARGE SCALE GENOMIC DNA]</scope>
    <source>
        <strain evidence="5 6">SpK</strain>
    </source>
</reference>
<dbReference type="PRINTS" id="PR00811">
    <property type="entry name" value="BCTERIALGSPD"/>
</dbReference>
<organism evidence="5 6">
    <name type="scientific">Magnetospirillum aberrantis SpK</name>
    <dbReference type="NCBI Taxonomy" id="908842"/>
    <lineage>
        <taxon>Bacteria</taxon>
        <taxon>Pseudomonadati</taxon>
        <taxon>Pseudomonadota</taxon>
        <taxon>Alphaproteobacteria</taxon>
        <taxon>Rhodospirillales</taxon>
        <taxon>Rhodospirillaceae</taxon>
        <taxon>Magnetospirillum</taxon>
    </lineage>
</organism>
<dbReference type="AlphaFoldDB" id="A0A7C9QUX5"/>
<protein>
    <submittedName>
        <fullName evidence="5">Type II and III secretion system protein family protein</fullName>
    </submittedName>
</protein>
<comment type="caution">
    <text evidence="5">The sequence shown here is derived from an EMBL/GenBank/DDBJ whole genome shotgun (WGS) entry which is preliminary data.</text>
</comment>
<sequence>MVGRLFLALVLAASAWGAPLAPLSVSAAVAAETDERLELFSGTGELIHLPRPALSVFVANPDVADVQVPSPNAIFLLGKKAGTTTLYAVDGRDREIMRRTVVVRHNLAEMQDLLRQRFPAYRFTLTSAPGSLQVSGAVDTAAQASDVASTLAPFLAKDEKLINSLSLSTPTQVHLRVRVAEVSREITQTFGINWQAILKPGNFVASIMNGRDFIDEANSSWNIPSSGWGVGGGFKTNDFGINAMIDALDQEGLVSVMAEPNLTAVSGQTASFLAGGEFPIPIVQGTSDSVSVTFKQFGVALDFTPTVLSPDRISLLVRPEVSELSSTNSVTLSGFTIPGLSVRRVETTVELASGQSFVIGGLLQDSMRDIAARLPGLGDLPVLGKLFSSQNYRNNKSELVVIVTAYMVKPVGAGQLQTPLANLKPASDVEYVTSQSLGIDPLAADAPRLVGPAGFVY</sequence>
<accession>A0A7C9QUX5</accession>
<evidence type="ECO:0000256" key="2">
    <source>
        <dbReference type="SAM" id="SignalP"/>
    </source>
</evidence>
<keyword evidence="6" id="KW-1185">Reference proteome</keyword>
<dbReference type="EMBL" id="JAAIYP010000038">
    <property type="protein sequence ID" value="NFV80739.1"/>
    <property type="molecule type" value="Genomic_DNA"/>
</dbReference>
<dbReference type="InterPro" id="IPR004846">
    <property type="entry name" value="T2SS/T3SS_dom"/>
</dbReference>
<evidence type="ECO:0000259" key="3">
    <source>
        <dbReference type="Pfam" id="PF00263"/>
    </source>
</evidence>
<keyword evidence="2" id="KW-0732">Signal</keyword>
<dbReference type="PANTHER" id="PTHR30332:SF17">
    <property type="entry name" value="TYPE IV PILIATION SYSTEM PROTEIN DR_0774-RELATED"/>
    <property type="match status" value="1"/>
</dbReference>
<evidence type="ECO:0000313" key="5">
    <source>
        <dbReference type="EMBL" id="NFV80739.1"/>
    </source>
</evidence>
<dbReference type="PRINTS" id="PR01032">
    <property type="entry name" value="PHAGEIV"/>
</dbReference>
<dbReference type="InterPro" id="IPR032789">
    <property type="entry name" value="T2SS-T3SS_pil_N"/>
</dbReference>
<name>A0A7C9QUX5_9PROT</name>
<dbReference type="Pfam" id="PF00263">
    <property type="entry name" value="Secretin"/>
    <property type="match status" value="1"/>
</dbReference>
<dbReference type="Proteomes" id="UP000480684">
    <property type="component" value="Unassembled WGS sequence"/>
</dbReference>
<dbReference type="PANTHER" id="PTHR30332">
    <property type="entry name" value="PROBABLE GENERAL SECRETION PATHWAY PROTEIN D"/>
    <property type="match status" value="1"/>
</dbReference>
<comment type="similarity">
    <text evidence="1">Belongs to the bacterial secretin family.</text>
</comment>